<accession>A0A437R9H5</accession>
<name>A0A437R9H5_9BURK</name>
<gene>
    <name evidence="1" type="ORF">EOE66_21120</name>
</gene>
<comment type="caution">
    <text evidence="1">The sequence shown here is derived from an EMBL/GenBank/DDBJ whole genome shotgun (WGS) entry which is preliminary data.</text>
</comment>
<dbReference type="Gene3D" id="3.40.50.620">
    <property type="entry name" value="HUPs"/>
    <property type="match status" value="1"/>
</dbReference>
<keyword evidence="2" id="KW-1185">Reference proteome</keyword>
<organism evidence="1 2">
    <name type="scientific">Rubrivivax rivuli</name>
    <dbReference type="NCBI Taxonomy" id="1862385"/>
    <lineage>
        <taxon>Bacteria</taxon>
        <taxon>Pseudomonadati</taxon>
        <taxon>Pseudomonadota</taxon>
        <taxon>Betaproteobacteria</taxon>
        <taxon>Burkholderiales</taxon>
        <taxon>Sphaerotilaceae</taxon>
        <taxon>Rubrivivax</taxon>
    </lineage>
</organism>
<keyword evidence="1" id="KW-0808">Transferase</keyword>
<proteinExistence type="predicted"/>
<dbReference type="InterPro" id="IPR014729">
    <property type="entry name" value="Rossmann-like_a/b/a_fold"/>
</dbReference>
<dbReference type="AlphaFoldDB" id="A0A437R9H5"/>
<dbReference type="OrthoDB" id="8557965at2"/>
<sequence>MTSPYRICCRCIMDTTDPDIVFDATGACNHCARYDTLAQQRLIPPAERPARLQALVETIKREGHGKDYDCVIGVSGGVDSTYVAYLTHELGLRPLAIHFDNGWNSELAVANIEKALKKLNIDLFTYVVNWPEFRDLQLSFLKASTPDGEVPTDHAIVALLYRMAVKYGLKHVLLGVNVNSEAVMPRKWGYGYSDFRYISAVHRQFGKVPLKTYPHYSLPQLFGYMFLRKIQLVPILDYIDYQKESAMQTIQDQLGWVYYGGKHYESIYTRFYQSYILPRKFNIDKRRAHYANLVLSGQMTREGALSALEAPVYHEQGLADDRSYAIKKLGLSEGEFEAIMAAPTKTFLDYPNSFERIETAKKAVRFLRGR</sequence>
<dbReference type="RefSeq" id="WP_128230723.1">
    <property type="nucleotide sequence ID" value="NZ_SACR01000007.1"/>
</dbReference>
<dbReference type="SUPFAM" id="SSF52402">
    <property type="entry name" value="Adenine nucleotide alpha hydrolases-like"/>
    <property type="match status" value="1"/>
</dbReference>
<evidence type="ECO:0000313" key="2">
    <source>
        <dbReference type="Proteomes" id="UP000285575"/>
    </source>
</evidence>
<dbReference type="NCBIfam" id="TIGR03573">
    <property type="entry name" value="WbuX"/>
    <property type="match status" value="1"/>
</dbReference>
<dbReference type="InterPro" id="IPR020022">
    <property type="entry name" value="N-acetyl_sugar_amidoTrfase"/>
</dbReference>
<dbReference type="GO" id="GO:0016740">
    <property type="term" value="F:transferase activity"/>
    <property type="evidence" value="ECO:0007669"/>
    <property type="project" value="UniProtKB-KW"/>
</dbReference>
<reference evidence="1 2" key="1">
    <citation type="submission" date="2019-01" db="EMBL/GenBank/DDBJ databases">
        <authorList>
            <person name="Chen W.-M."/>
        </authorList>
    </citation>
    <scope>NUCLEOTIDE SEQUENCE [LARGE SCALE GENOMIC DNA]</scope>
    <source>
        <strain evidence="1 2">KYPY4</strain>
    </source>
</reference>
<dbReference type="EMBL" id="SACR01000007">
    <property type="protein sequence ID" value="RVU43440.1"/>
    <property type="molecule type" value="Genomic_DNA"/>
</dbReference>
<evidence type="ECO:0000313" key="1">
    <source>
        <dbReference type="EMBL" id="RVU43440.1"/>
    </source>
</evidence>
<protein>
    <submittedName>
        <fullName evidence="1">N-acetyl sugar amidotransferase</fullName>
    </submittedName>
</protein>
<dbReference type="Proteomes" id="UP000285575">
    <property type="component" value="Unassembled WGS sequence"/>
</dbReference>